<evidence type="ECO:0000313" key="3">
    <source>
        <dbReference type="WBParaSite" id="OFLC_0001083701-mRNA-1"/>
    </source>
</evidence>
<evidence type="ECO:0000313" key="1">
    <source>
        <dbReference type="EMBL" id="VDO71723.1"/>
    </source>
</evidence>
<name>A0A183HTM5_9BILA</name>
<protein>
    <submittedName>
        <fullName evidence="3">Anacyclamide/piricyclamide family prenylated cyclic peptide</fullName>
    </submittedName>
</protein>
<gene>
    <name evidence="1" type="ORF">OFLC_LOCUS10837</name>
</gene>
<dbReference type="AlphaFoldDB" id="A0A183HTM5"/>
<dbReference type="EMBL" id="UZAJ01014909">
    <property type="protein sequence ID" value="VDO71723.1"/>
    <property type="molecule type" value="Genomic_DNA"/>
</dbReference>
<accession>A0A183HTM5</accession>
<organism evidence="3">
    <name type="scientific">Onchocerca flexuosa</name>
    <dbReference type="NCBI Taxonomy" id="387005"/>
    <lineage>
        <taxon>Eukaryota</taxon>
        <taxon>Metazoa</taxon>
        <taxon>Ecdysozoa</taxon>
        <taxon>Nematoda</taxon>
        <taxon>Chromadorea</taxon>
        <taxon>Rhabditida</taxon>
        <taxon>Spirurina</taxon>
        <taxon>Spiruromorpha</taxon>
        <taxon>Filarioidea</taxon>
        <taxon>Onchocercidae</taxon>
        <taxon>Onchocerca</taxon>
    </lineage>
</organism>
<keyword evidence="2" id="KW-1185">Reference proteome</keyword>
<proteinExistence type="predicted"/>
<dbReference type="Proteomes" id="UP000267606">
    <property type="component" value="Unassembled WGS sequence"/>
</dbReference>
<reference evidence="3" key="1">
    <citation type="submission" date="2016-06" db="UniProtKB">
        <authorList>
            <consortium name="WormBaseParasite"/>
        </authorList>
    </citation>
    <scope>IDENTIFICATION</scope>
</reference>
<reference evidence="1 2" key="2">
    <citation type="submission" date="2018-11" db="EMBL/GenBank/DDBJ databases">
        <authorList>
            <consortium name="Pathogen Informatics"/>
        </authorList>
    </citation>
    <scope>NUCLEOTIDE SEQUENCE [LARGE SCALE GENOMIC DNA]</scope>
</reference>
<dbReference type="WBParaSite" id="OFLC_0001083701-mRNA-1">
    <property type="protein sequence ID" value="OFLC_0001083701-mRNA-1"/>
    <property type="gene ID" value="OFLC_0001083701"/>
</dbReference>
<sequence length="34" mass="3699">MAIKPSNQQAANNQSVRMECGSFRVDCEKERGGG</sequence>
<evidence type="ECO:0000313" key="2">
    <source>
        <dbReference type="Proteomes" id="UP000267606"/>
    </source>
</evidence>